<protein>
    <submittedName>
        <fullName evidence="2">Uncharacterized protein</fullName>
    </submittedName>
</protein>
<feature type="compositionally biased region" description="Polar residues" evidence="1">
    <location>
        <begin position="23"/>
        <end position="34"/>
    </location>
</feature>
<dbReference type="InParanoid" id="A0A084QUY2"/>
<name>A0A084QUY2_STAC4</name>
<organism evidence="2 3">
    <name type="scientific">Stachybotrys chlorohalonatus (strain IBT 40285)</name>
    <dbReference type="NCBI Taxonomy" id="1283841"/>
    <lineage>
        <taxon>Eukaryota</taxon>
        <taxon>Fungi</taxon>
        <taxon>Dikarya</taxon>
        <taxon>Ascomycota</taxon>
        <taxon>Pezizomycotina</taxon>
        <taxon>Sordariomycetes</taxon>
        <taxon>Hypocreomycetidae</taxon>
        <taxon>Hypocreales</taxon>
        <taxon>Stachybotryaceae</taxon>
        <taxon>Stachybotrys</taxon>
    </lineage>
</organism>
<dbReference type="EMBL" id="KL660108">
    <property type="protein sequence ID" value="KFA67767.1"/>
    <property type="molecule type" value="Genomic_DNA"/>
</dbReference>
<dbReference type="OrthoDB" id="5082551at2759"/>
<feature type="region of interest" description="Disordered" evidence="1">
    <location>
        <begin position="1"/>
        <end position="47"/>
    </location>
</feature>
<evidence type="ECO:0000313" key="2">
    <source>
        <dbReference type="EMBL" id="KFA67767.1"/>
    </source>
</evidence>
<reference evidence="2 3" key="1">
    <citation type="journal article" date="2014" name="BMC Genomics">
        <title>Comparative genome sequencing reveals chemotype-specific gene clusters in the toxigenic black mold Stachybotrys.</title>
        <authorList>
            <person name="Semeiks J."/>
            <person name="Borek D."/>
            <person name="Otwinowski Z."/>
            <person name="Grishin N.V."/>
        </authorList>
    </citation>
    <scope>NUCLEOTIDE SEQUENCE [LARGE SCALE GENOMIC DNA]</scope>
    <source>
        <strain evidence="2 3">IBT 40285</strain>
    </source>
</reference>
<feature type="compositionally biased region" description="Polar residues" evidence="1">
    <location>
        <begin position="1"/>
        <end position="15"/>
    </location>
</feature>
<proteinExistence type="predicted"/>
<dbReference type="HOGENOM" id="CLU_2814093_0_0_1"/>
<sequence length="67" mass="7286">MPTYTASGNMSSQSKPADLETASIASHSSNTSLLKNVKNQKDKAADQTWTQEKLMAQALKSQVRLSM</sequence>
<dbReference type="AlphaFoldDB" id="A0A084QUY2"/>
<dbReference type="Proteomes" id="UP000028524">
    <property type="component" value="Unassembled WGS sequence"/>
</dbReference>
<accession>A0A084QUY2</accession>
<keyword evidence="3" id="KW-1185">Reference proteome</keyword>
<evidence type="ECO:0000256" key="1">
    <source>
        <dbReference type="SAM" id="MobiDB-lite"/>
    </source>
</evidence>
<gene>
    <name evidence="2" type="ORF">S40285_09879</name>
</gene>
<evidence type="ECO:0000313" key="3">
    <source>
        <dbReference type="Proteomes" id="UP000028524"/>
    </source>
</evidence>